<dbReference type="SUPFAM" id="SSF55120">
    <property type="entry name" value="Pseudouridine synthase"/>
    <property type="match status" value="1"/>
</dbReference>
<dbReference type="CDD" id="cd02570">
    <property type="entry name" value="PseudoU_synth_EcTruA"/>
    <property type="match status" value="1"/>
</dbReference>
<dbReference type="AlphaFoldDB" id="B1WQT7"/>
<dbReference type="GO" id="GO:0031119">
    <property type="term" value="P:tRNA pseudouridine synthesis"/>
    <property type="evidence" value="ECO:0007669"/>
    <property type="project" value="UniProtKB-UniRule"/>
</dbReference>
<evidence type="ECO:0000256" key="3">
    <source>
        <dbReference type="ARBA" id="ARBA00023235"/>
    </source>
</evidence>
<comment type="similarity">
    <text evidence="1 4 7">Belongs to the tRNA pseudouridine synthase TruA family.</text>
</comment>
<dbReference type="InterPro" id="IPR001406">
    <property type="entry name" value="PsdUridine_synth_TruA"/>
</dbReference>
<dbReference type="GO" id="GO:0160147">
    <property type="term" value="F:tRNA pseudouridine(38-40) synthase activity"/>
    <property type="evidence" value="ECO:0007669"/>
    <property type="project" value="UniProtKB-EC"/>
</dbReference>
<name>B1WQT7_CROS5</name>
<comment type="function">
    <text evidence="4">Formation of pseudouridine at positions 38, 39 and 40 in the anticodon stem and loop of transfer RNAs.</text>
</comment>
<evidence type="ECO:0000256" key="2">
    <source>
        <dbReference type="ARBA" id="ARBA00022694"/>
    </source>
</evidence>
<evidence type="ECO:0000313" key="9">
    <source>
        <dbReference type="EMBL" id="ACB53389.1"/>
    </source>
</evidence>
<dbReference type="EC" id="5.4.99.12" evidence="4"/>
<evidence type="ECO:0000259" key="8">
    <source>
        <dbReference type="Pfam" id="PF01416"/>
    </source>
</evidence>
<keyword evidence="10" id="KW-1185">Reference proteome</keyword>
<dbReference type="STRING" id="43989.cce_4041"/>
<evidence type="ECO:0000256" key="5">
    <source>
        <dbReference type="PIRSR" id="PIRSR001430-1"/>
    </source>
</evidence>
<feature type="active site" description="Nucleophile" evidence="4 5">
    <location>
        <position position="61"/>
    </location>
</feature>
<dbReference type="PANTHER" id="PTHR11142">
    <property type="entry name" value="PSEUDOURIDYLATE SYNTHASE"/>
    <property type="match status" value="1"/>
</dbReference>
<sequence length="286" mass="33087">MDKLKQQPNRKRVALVIQYQGGRFHGWQRQPTQRTVQEDIETSIAQVLGYHVPIHGAGRTDAGVHAAAQVAHFDDVSPIPPQRWADILNQRLPDDILVRGSAEVPLTWHARFSALWRRYRYTFYTDKCPNLFVSPFSWHYYYEPLEVELMTKALNPLLGRHHLAAFRRAGSKRHHSWVEVQETQCYRQGPFIHLEIQANGFLYGMVRLLVGLLVEVGSGKRSLANFTEIWQHQQREQVKYSAPAKGLCLLRVGYPDFPLPSSIWFDTQPLFVFQVNQEREAGKMVT</sequence>
<dbReference type="Proteomes" id="UP000001203">
    <property type="component" value="Chromosome circular"/>
</dbReference>
<dbReference type="HAMAP" id="MF_00171">
    <property type="entry name" value="TruA"/>
    <property type="match status" value="1"/>
</dbReference>
<dbReference type="GO" id="GO:0003723">
    <property type="term" value="F:RNA binding"/>
    <property type="evidence" value="ECO:0007669"/>
    <property type="project" value="InterPro"/>
</dbReference>
<accession>B1WQT7</accession>
<feature type="domain" description="Pseudouridine synthase I TruA alpha/beta" evidence="8">
    <location>
        <begin position="17"/>
        <end position="112"/>
    </location>
</feature>
<dbReference type="NCBIfam" id="TIGR00071">
    <property type="entry name" value="hisT_truA"/>
    <property type="match status" value="1"/>
</dbReference>
<organism evidence="9 10">
    <name type="scientific">Crocosphaera subtropica (strain ATCC 51142 / BH68)</name>
    <name type="common">Cyanothece sp. (strain ATCC 51142)</name>
    <dbReference type="NCBI Taxonomy" id="43989"/>
    <lineage>
        <taxon>Bacteria</taxon>
        <taxon>Bacillati</taxon>
        <taxon>Cyanobacteriota</taxon>
        <taxon>Cyanophyceae</taxon>
        <taxon>Oscillatoriophycideae</taxon>
        <taxon>Chroococcales</taxon>
        <taxon>Aphanothecaceae</taxon>
        <taxon>Crocosphaera</taxon>
        <taxon>Crocosphaera subtropica</taxon>
    </lineage>
</organism>
<dbReference type="EMBL" id="CP000806">
    <property type="protein sequence ID" value="ACB53389.1"/>
    <property type="molecule type" value="Genomic_DNA"/>
</dbReference>
<evidence type="ECO:0000313" key="10">
    <source>
        <dbReference type="Proteomes" id="UP000001203"/>
    </source>
</evidence>
<proteinExistence type="inferred from homology"/>
<dbReference type="eggNOG" id="COG0101">
    <property type="taxonomic scope" value="Bacteria"/>
</dbReference>
<dbReference type="PIRSF" id="PIRSF001430">
    <property type="entry name" value="tRNA_psdUrid_synth"/>
    <property type="match status" value="1"/>
</dbReference>
<dbReference type="PANTHER" id="PTHR11142:SF0">
    <property type="entry name" value="TRNA PSEUDOURIDINE SYNTHASE-LIKE 1"/>
    <property type="match status" value="1"/>
</dbReference>
<feature type="binding site" evidence="4 6">
    <location>
        <position position="119"/>
    </location>
    <ligand>
        <name>substrate</name>
    </ligand>
</feature>
<dbReference type="InterPro" id="IPR020097">
    <property type="entry name" value="PsdUridine_synth_TruA_a/b_dom"/>
</dbReference>
<keyword evidence="2 4" id="KW-0819">tRNA processing</keyword>
<reference evidence="9 10" key="1">
    <citation type="journal article" date="2008" name="Proc. Natl. Acad. Sci. U.S.A.">
        <title>The genome of Cyanothece 51142, a unicellular diazotrophic cyanobacterium important in the marine nitrogen cycle.</title>
        <authorList>
            <person name="Welsh E.A."/>
            <person name="Liberton M."/>
            <person name="Stoeckel J."/>
            <person name="Loh T."/>
            <person name="Elvitigala T."/>
            <person name="Wang C."/>
            <person name="Wollam A."/>
            <person name="Fulton R.S."/>
            <person name="Clifton S.W."/>
            <person name="Jacobs J.M."/>
            <person name="Aurora R."/>
            <person name="Ghosh B.K."/>
            <person name="Sherman L.A."/>
            <person name="Smith R.D."/>
            <person name="Wilson R.K."/>
            <person name="Pakrasi H.B."/>
        </authorList>
    </citation>
    <scope>NUCLEOTIDE SEQUENCE [LARGE SCALE GENOMIC DNA]</scope>
    <source>
        <strain evidence="10">ATCC 51142 / BH68</strain>
    </source>
</reference>
<dbReference type="RefSeq" id="WP_009543873.1">
    <property type="nucleotide sequence ID" value="NC_010546.1"/>
</dbReference>
<comment type="caution">
    <text evidence="4">Lacks conserved residue(s) required for the propagation of feature annotation.</text>
</comment>
<dbReference type="InterPro" id="IPR020095">
    <property type="entry name" value="PsdUridine_synth_TruA_C"/>
</dbReference>
<dbReference type="InterPro" id="IPR020094">
    <property type="entry name" value="TruA/RsuA/RluB/E/F_N"/>
</dbReference>
<protein>
    <recommendedName>
        <fullName evidence="4">tRNA pseudouridine synthase A</fullName>
        <ecNumber evidence="4">5.4.99.12</ecNumber>
    </recommendedName>
    <alternativeName>
        <fullName evidence="4">tRNA pseudouridine(38-40) synthase</fullName>
    </alternativeName>
    <alternativeName>
        <fullName evidence="4">tRNA pseudouridylate synthase I</fullName>
    </alternativeName>
    <alternativeName>
        <fullName evidence="4">tRNA-uridine isomerase I</fullName>
    </alternativeName>
</protein>
<dbReference type="HOGENOM" id="CLU_014673_0_1_3"/>
<dbReference type="Gene3D" id="3.30.70.660">
    <property type="entry name" value="Pseudouridine synthase I, catalytic domain, C-terminal subdomain"/>
    <property type="match status" value="1"/>
</dbReference>
<dbReference type="OrthoDB" id="9811823at2"/>
<evidence type="ECO:0000256" key="1">
    <source>
        <dbReference type="ARBA" id="ARBA00009375"/>
    </source>
</evidence>
<evidence type="ECO:0000256" key="4">
    <source>
        <dbReference type="HAMAP-Rule" id="MF_00171"/>
    </source>
</evidence>
<gene>
    <name evidence="4 9" type="primary">truA</name>
    <name evidence="9" type="ordered locus">cce_4041</name>
</gene>
<comment type="subunit">
    <text evidence="4">Homodimer.</text>
</comment>
<dbReference type="Gene3D" id="3.30.70.580">
    <property type="entry name" value="Pseudouridine synthase I, catalytic domain, N-terminal subdomain"/>
    <property type="match status" value="1"/>
</dbReference>
<evidence type="ECO:0000256" key="6">
    <source>
        <dbReference type="PIRSR" id="PIRSR001430-2"/>
    </source>
</evidence>
<evidence type="ECO:0000256" key="7">
    <source>
        <dbReference type="RuleBase" id="RU003792"/>
    </source>
</evidence>
<comment type="catalytic activity">
    <reaction evidence="4 7">
        <text>uridine(38/39/40) in tRNA = pseudouridine(38/39/40) in tRNA</text>
        <dbReference type="Rhea" id="RHEA:22376"/>
        <dbReference type="Rhea" id="RHEA-COMP:10085"/>
        <dbReference type="Rhea" id="RHEA-COMP:10087"/>
        <dbReference type="ChEBI" id="CHEBI:65314"/>
        <dbReference type="ChEBI" id="CHEBI:65315"/>
        <dbReference type="EC" id="5.4.99.12"/>
    </reaction>
</comment>
<dbReference type="InterPro" id="IPR020103">
    <property type="entry name" value="PsdUridine_synth_cat_dom_sf"/>
</dbReference>
<dbReference type="KEGG" id="cyt:cce_4041"/>
<dbReference type="FunFam" id="3.30.70.580:FF:000001">
    <property type="entry name" value="tRNA pseudouridine synthase A"/>
    <property type="match status" value="1"/>
</dbReference>
<keyword evidence="3 4" id="KW-0413">Isomerase</keyword>
<feature type="domain" description="Pseudouridine synthase I TruA alpha/beta" evidence="8">
    <location>
        <begin position="155"/>
        <end position="255"/>
    </location>
</feature>
<dbReference type="Pfam" id="PF01416">
    <property type="entry name" value="PseudoU_synth_1"/>
    <property type="match status" value="2"/>
</dbReference>